<accession>A0A2T5XU08</accession>
<evidence type="ECO:0000313" key="2">
    <source>
        <dbReference type="Proteomes" id="UP000243985"/>
    </source>
</evidence>
<comment type="caution">
    <text evidence="1">The sequence shown here is derived from an EMBL/GenBank/DDBJ whole genome shotgun (WGS) entry which is preliminary data.</text>
</comment>
<protein>
    <submittedName>
        <fullName evidence="1">Uncharacterized protein</fullName>
    </submittedName>
</protein>
<dbReference type="GeneID" id="84580836"/>
<gene>
    <name evidence="1" type="ORF">C8P65_10739</name>
</gene>
<reference evidence="1 2" key="1">
    <citation type="submission" date="2018-04" db="EMBL/GenBank/DDBJ databases">
        <title>Genomic Encyclopedia of Archaeal and Bacterial Type Strains, Phase II (KMG-II): from individual species to whole genera.</title>
        <authorList>
            <person name="Goeker M."/>
        </authorList>
    </citation>
    <scope>NUCLEOTIDE SEQUENCE [LARGE SCALE GENOMIC DNA]</scope>
    <source>
        <strain evidence="1 2">DSM 22902</strain>
    </source>
</reference>
<dbReference type="Proteomes" id="UP000243985">
    <property type="component" value="Unassembled WGS sequence"/>
</dbReference>
<evidence type="ECO:0000313" key="1">
    <source>
        <dbReference type="EMBL" id="PTX06383.1"/>
    </source>
</evidence>
<organism evidence="1 2">
    <name type="scientific">Capnocytophaga leadbetteri</name>
    <dbReference type="NCBI Taxonomy" id="327575"/>
    <lineage>
        <taxon>Bacteria</taxon>
        <taxon>Pseudomonadati</taxon>
        <taxon>Bacteroidota</taxon>
        <taxon>Flavobacteriia</taxon>
        <taxon>Flavobacteriales</taxon>
        <taxon>Flavobacteriaceae</taxon>
        <taxon>Capnocytophaga</taxon>
    </lineage>
</organism>
<name>A0A2T5XU08_9FLAO</name>
<dbReference type="AlphaFoldDB" id="A0A2T5XU08"/>
<dbReference type="EMBL" id="QBKG01000007">
    <property type="protein sequence ID" value="PTX06383.1"/>
    <property type="molecule type" value="Genomic_DNA"/>
</dbReference>
<dbReference type="RefSeq" id="WP_107782238.1">
    <property type="nucleotide sequence ID" value="NZ_QBKG01000007.1"/>
</dbReference>
<proteinExistence type="predicted"/>
<sequence>MARIKNNFAMVGITGKVGDIFVYRQRNGKTIVARTPNRTAPLSQKQKDQTKRFKAAITYAQNALLDPSLKEYYNDEAKRKTNMSPYNAAVADYLTTPIIINVDTSQYTGEATAQKITFEVENSNKVISVKVSIIAKNKSTIEEGIATLSKGKWTYSTTSINTEKEGTKIIINATDRPGNTAKKEIVL</sequence>